<evidence type="ECO:0000256" key="15">
    <source>
        <dbReference type="ARBA" id="ARBA00023136"/>
    </source>
</evidence>
<feature type="domain" description="NADH:quinone oxidoreductase/Mrp antiporter transmembrane" evidence="18">
    <location>
        <begin position="80"/>
        <end position="262"/>
    </location>
</feature>
<feature type="transmembrane region" description="Helical" evidence="17">
    <location>
        <begin position="248"/>
        <end position="274"/>
    </location>
</feature>
<feature type="transmembrane region" description="Helical" evidence="17">
    <location>
        <begin position="295"/>
        <end position="319"/>
    </location>
</feature>
<keyword evidence="8 17" id="KW-0999">Mitochondrion inner membrane</keyword>
<dbReference type="InterPro" id="IPR003917">
    <property type="entry name" value="NADH_UbQ_OxRdtase_chain2"/>
</dbReference>
<keyword evidence="13 17" id="KW-0830">Ubiquinone</keyword>
<dbReference type="GO" id="GO:0005743">
    <property type="term" value="C:mitochondrial inner membrane"/>
    <property type="evidence" value="ECO:0007669"/>
    <property type="project" value="UniProtKB-SubCell"/>
</dbReference>
<evidence type="ECO:0000256" key="3">
    <source>
        <dbReference type="ARBA" id="ARBA00012944"/>
    </source>
</evidence>
<gene>
    <name evidence="19" type="primary">ND2</name>
</gene>
<keyword evidence="9 17" id="KW-1278">Translocase</keyword>
<dbReference type="PANTHER" id="PTHR46552:SF1">
    <property type="entry name" value="NADH-UBIQUINONE OXIDOREDUCTASE CHAIN 2"/>
    <property type="match status" value="1"/>
</dbReference>
<evidence type="ECO:0000256" key="1">
    <source>
        <dbReference type="ARBA" id="ARBA00004448"/>
    </source>
</evidence>
<dbReference type="Pfam" id="PF00361">
    <property type="entry name" value="Proton_antipo_M"/>
    <property type="match status" value="2"/>
</dbReference>
<keyword evidence="11 17" id="KW-1133">Transmembrane helix</keyword>
<evidence type="ECO:0000256" key="16">
    <source>
        <dbReference type="ARBA" id="ARBA00049551"/>
    </source>
</evidence>
<dbReference type="AlphaFoldDB" id="A0AAU6QGG5"/>
<comment type="subcellular location">
    <subcellularLocation>
        <location evidence="1 17">Mitochondrion inner membrane</location>
        <topology evidence="1 17">Multi-pass membrane protein</topology>
    </subcellularLocation>
</comment>
<evidence type="ECO:0000256" key="14">
    <source>
        <dbReference type="ARBA" id="ARBA00023128"/>
    </source>
</evidence>
<feature type="transmembrane region" description="Helical" evidence="17">
    <location>
        <begin position="187"/>
        <end position="206"/>
    </location>
</feature>
<evidence type="ECO:0000256" key="8">
    <source>
        <dbReference type="ARBA" id="ARBA00022792"/>
    </source>
</evidence>
<evidence type="ECO:0000256" key="9">
    <source>
        <dbReference type="ARBA" id="ARBA00022967"/>
    </source>
</evidence>
<dbReference type="InterPro" id="IPR050175">
    <property type="entry name" value="Complex_I_Subunit_2"/>
</dbReference>
<keyword evidence="15 17" id="KW-0472">Membrane</keyword>
<keyword evidence="10 17" id="KW-0249">Electron transport</keyword>
<feature type="transmembrane region" description="Helical" evidence="17">
    <location>
        <begin position="135"/>
        <end position="156"/>
    </location>
</feature>
<evidence type="ECO:0000256" key="5">
    <source>
        <dbReference type="ARBA" id="ARBA00022448"/>
    </source>
</evidence>
<organism evidence="19">
    <name type="scientific">Prionospio sp. 6 MH-2023</name>
    <dbReference type="NCBI Taxonomy" id="3059274"/>
    <lineage>
        <taxon>Eukaryota</taxon>
        <taxon>Metazoa</taxon>
        <taxon>Spiralia</taxon>
        <taxon>Lophotrochozoa</taxon>
        <taxon>Annelida</taxon>
        <taxon>Polychaeta</taxon>
        <taxon>Sedentaria</taxon>
        <taxon>Canalipalpata</taxon>
        <taxon>Spionida</taxon>
        <taxon>Spionidae</taxon>
        <taxon>Prionospio</taxon>
    </lineage>
</organism>
<dbReference type="EMBL" id="OR935930">
    <property type="protein sequence ID" value="WZB40718.1"/>
    <property type="molecule type" value="Genomic_DNA"/>
</dbReference>
<evidence type="ECO:0000256" key="11">
    <source>
        <dbReference type="ARBA" id="ARBA00022989"/>
    </source>
</evidence>
<evidence type="ECO:0000256" key="7">
    <source>
        <dbReference type="ARBA" id="ARBA00022692"/>
    </source>
</evidence>
<protein>
    <recommendedName>
        <fullName evidence="4 17">NADH-ubiquinone oxidoreductase chain 2</fullName>
        <ecNumber evidence="3 17">7.1.1.2</ecNumber>
    </recommendedName>
</protein>
<dbReference type="EC" id="7.1.1.2" evidence="3 17"/>
<accession>A0AAU6QGG5</accession>
<feature type="domain" description="NADH:quinone oxidoreductase/Mrp antiporter transmembrane" evidence="18">
    <location>
        <begin position="24"/>
        <end position="76"/>
    </location>
</feature>
<comment type="similarity">
    <text evidence="2 17">Belongs to the complex I subunit 2 family.</text>
</comment>
<proteinExistence type="inferred from homology"/>
<feature type="transmembrane region" description="Helical" evidence="17">
    <location>
        <begin position="218"/>
        <end position="236"/>
    </location>
</feature>
<keyword evidence="14 17" id="KW-0496">Mitochondrion</keyword>
<dbReference type="GO" id="GO:0006120">
    <property type="term" value="P:mitochondrial electron transport, NADH to ubiquinone"/>
    <property type="evidence" value="ECO:0007669"/>
    <property type="project" value="InterPro"/>
</dbReference>
<evidence type="ECO:0000256" key="2">
    <source>
        <dbReference type="ARBA" id="ARBA00007012"/>
    </source>
</evidence>
<keyword evidence="12 17" id="KW-0520">NAD</keyword>
<comment type="catalytic activity">
    <reaction evidence="16 17">
        <text>a ubiquinone + NADH + 5 H(+)(in) = a ubiquinol + NAD(+) + 4 H(+)(out)</text>
        <dbReference type="Rhea" id="RHEA:29091"/>
        <dbReference type="Rhea" id="RHEA-COMP:9565"/>
        <dbReference type="Rhea" id="RHEA-COMP:9566"/>
        <dbReference type="ChEBI" id="CHEBI:15378"/>
        <dbReference type="ChEBI" id="CHEBI:16389"/>
        <dbReference type="ChEBI" id="CHEBI:17976"/>
        <dbReference type="ChEBI" id="CHEBI:57540"/>
        <dbReference type="ChEBI" id="CHEBI:57945"/>
        <dbReference type="EC" id="7.1.1.2"/>
    </reaction>
</comment>
<reference evidence="19" key="1">
    <citation type="submission" date="2023-11" db="EMBL/GenBank/DDBJ databases">
        <title>Species delimitation and phylogenetic relationships of the Prionospio complex (Annelida, Spionidae) in the Northeast Atlantic.</title>
        <authorList>
            <person name="Hektoen M.M."/>
            <person name="Bakken T."/>
            <person name="Radashevsky V.I."/>
            <person name="Ekrem T."/>
            <person name="Dunshea G."/>
        </authorList>
    </citation>
    <scope>NUCLEOTIDE SEQUENCE</scope>
    <source>
        <strain evidence="19">ZMBN:152637</strain>
    </source>
</reference>
<comment type="function">
    <text evidence="17">Core subunit of the mitochondrial membrane respiratory chain NADH dehydrogenase (Complex I) which catalyzes electron transfer from NADH through the respiratory chain, using ubiquinone as an electron acceptor. Essential for the catalytic activity and assembly of complex I.</text>
</comment>
<evidence type="ECO:0000256" key="10">
    <source>
        <dbReference type="ARBA" id="ARBA00022982"/>
    </source>
</evidence>
<keyword evidence="5" id="KW-0813">Transport</keyword>
<dbReference type="GO" id="GO:0008137">
    <property type="term" value="F:NADH dehydrogenase (ubiquinone) activity"/>
    <property type="evidence" value="ECO:0007669"/>
    <property type="project" value="UniProtKB-EC"/>
</dbReference>
<evidence type="ECO:0000256" key="6">
    <source>
        <dbReference type="ARBA" id="ARBA00022660"/>
    </source>
</evidence>
<dbReference type="PRINTS" id="PR01436">
    <property type="entry name" value="NADHDHGNASE2"/>
</dbReference>
<evidence type="ECO:0000256" key="17">
    <source>
        <dbReference type="RuleBase" id="RU003403"/>
    </source>
</evidence>
<name>A0AAU6QGG5_9ANNE</name>
<dbReference type="PANTHER" id="PTHR46552">
    <property type="entry name" value="NADH-UBIQUINONE OXIDOREDUCTASE CHAIN 2"/>
    <property type="match status" value="1"/>
</dbReference>
<keyword evidence="7 17" id="KW-0812">Transmembrane</keyword>
<evidence type="ECO:0000259" key="18">
    <source>
        <dbReference type="Pfam" id="PF00361"/>
    </source>
</evidence>
<feature type="transmembrane region" description="Helical" evidence="17">
    <location>
        <begin position="108"/>
        <end position="129"/>
    </location>
</feature>
<geneLocation type="mitochondrion" evidence="19"/>
<keyword evidence="6 17" id="KW-0679">Respiratory chain</keyword>
<dbReference type="InterPro" id="IPR001750">
    <property type="entry name" value="ND/Mrp_TM"/>
</dbReference>
<evidence type="ECO:0000256" key="13">
    <source>
        <dbReference type="ARBA" id="ARBA00023075"/>
    </source>
</evidence>
<feature type="transmembrane region" description="Helical" evidence="17">
    <location>
        <begin position="163"/>
        <end position="181"/>
    </location>
</feature>
<evidence type="ECO:0000256" key="4">
    <source>
        <dbReference type="ARBA" id="ARBA00021008"/>
    </source>
</evidence>
<evidence type="ECO:0000256" key="12">
    <source>
        <dbReference type="ARBA" id="ARBA00023027"/>
    </source>
</evidence>
<sequence>MMLYPFMHLFILTLFTSTIMALSSYQWLMVWMSLELNMLSFIPMISSSNWFQESEASLKYLLFQALGSSLLLLAAINQSLSFLILLGLTMKLGLAPFHFWFPSVMKSMSWPVALLLLTWQKIAPMALLFSMFSSYLYLLSLIATTSAIVGGLGGMVQSQLRPMLAYSSIGHMGWMLAIAPHSPSISFTYLFTYIAISVPIIWSSLLSKIDSTKKKSPSYTLSLFILFPLIISLSGLPPLTGFVPKLLVIMFLPSFLIMLTLILGSLINLSYYLNFFFTLIMSSVSSKKEGESPRYMWALSALSVLATSPLSFLLLLSFLL</sequence>
<evidence type="ECO:0000313" key="19">
    <source>
        <dbReference type="EMBL" id="WZB40718.1"/>
    </source>
</evidence>